<feature type="binding site" evidence="2">
    <location>
        <position position="82"/>
    </location>
    <ligand>
        <name>7-chloro-L-tryptophan</name>
        <dbReference type="ChEBI" id="CHEBI:58713"/>
    </ligand>
</feature>
<dbReference type="InterPro" id="IPR033856">
    <property type="entry name" value="Trp_halogen"/>
</dbReference>
<sequence>MSAPIQHVLIVGGGTAGWLTASLLAASQQHIPGAALRITLVESDTVGPIGVGEGTWPTMRETLRKIGISEDTLIRRASATFKQASRFTDWHRRDTGNSYYHPFSAPQGSATADITPHWLASHTHTPYADAVCFQPALCEAGVAPKSDDPTWRGPAINYGYHLDATQFIALLREHATRALGVRHIVDDVVSVNCADHGIASVVTARQGALTADLFADCSGFRSLLLDEALGTCKKDASDVLFADTALVCQQPYASPSQPVACYTGSTAQQAGWIWDIGLQHRRGVGHVYCSDFVSDDEAYHQLGRYLGVDDTAMPPTRKIRFHTAYNETPWVKNCVGIGLSAGFLEPLEASALMLIEQGATLLATQLPAHSTTLPQVAKRYNETLSHQWQSAIRFLKLHYALSNRPEAFWVENRRASTLPDTLQELLEEWQYRPPMDDDFAHRADVFSAQSYRYVFYGMQGRTCPDNLRTFADSDFASQQFSFNALLTEKLLAALPSHRALLDSLTR</sequence>
<feature type="active site" evidence="1">
    <location>
        <position position="82"/>
    </location>
</feature>
<keyword evidence="4" id="KW-1185">Reference proteome</keyword>
<dbReference type="InterPro" id="IPR036188">
    <property type="entry name" value="FAD/NAD-bd_sf"/>
</dbReference>
<dbReference type="PANTHER" id="PTHR43747:SF4">
    <property type="entry name" value="FLAVIN-DEPENDENT TRYPTOPHAN HALOGENASE"/>
    <property type="match status" value="1"/>
</dbReference>
<reference evidence="3" key="1">
    <citation type="journal article" date="2014" name="Int. J. Syst. Evol. Microbiol.">
        <title>Complete genome sequence of Corynebacterium casei LMG S-19264T (=DSM 44701T), isolated from a smear-ripened cheese.</title>
        <authorList>
            <consortium name="US DOE Joint Genome Institute (JGI-PGF)"/>
            <person name="Walter F."/>
            <person name="Albersmeier A."/>
            <person name="Kalinowski J."/>
            <person name="Ruckert C."/>
        </authorList>
    </citation>
    <scope>NUCLEOTIDE SEQUENCE</scope>
    <source>
        <strain evidence="3">KCTC 22164</strain>
    </source>
</reference>
<dbReference type="InterPro" id="IPR050816">
    <property type="entry name" value="Flavin-dep_Halogenase_NPB"/>
</dbReference>
<dbReference type="Gene3D" id="3.50.50.60">
    <property type="entry name" value="FAD/NAD(P)-binding domain"/>
    <property type="match status" value="1"/>
</dbReference>
<accession>A0A918JHF7</accession>
<gene>
    <name evidence="3" type="ORF">GCM10007391_12720</name>
</gene>
<feature type="binding site" evidence="2">
    <location>
        <position position="348"/>
    </location>
    <ligand>
        <name>L-tryptophan</name>
        <dbReference type="ChEBI" id="CHEBI:57912"/>
    </ligand>
</feature>
<protein>
    <submittedName>
        <fullName evidence="3">Tryptophan halogenase</fullName>
    </submittedName>
</protein>
<dbReference type="Proteomes" id="UP000631300">
    <property type="component" value="Unassembled WGS sequence"/>
</dbReference>
<evidence type="ECO:0000256" key="1">
    <source>
        <dbReference type="PIRSR" id="PIRSR011396-1"/>
    </source>
</evidence>
<proteinExistence type="predicted"/>
<dbReference type="RefSeq" id="WP_189404504.1">
    <property type="nucleotide sequence ID" value="NZ_BMXP01000002.1"/>
</dbReference>
<dbReference type="EMBL" id="BMXP01000002">
    <property type="protein sequence ID" value="GGW81067.1"/>
    <property type="molecule type" value="Genomic_DNA"/>
</dbReference>
<dbReference type="AlphaFoldDB" id="A0A918JHF7"/>
<organism evidence="3 4">
    <name type="scientific">Alteromonas halophila</name>
    <dbReference type="NCBI Taxonomy" id="516698"/>
    <lineage>
        <taxon>Bacteria</taxon>
        <taxon>Pseudomonadati</taxon>
        <taxon>Pseudomonadota</taxon>
        <taxon>Gammaproteobacteria</taxon>
        <taxon>Alteromonadales</taxon>
        <taxon>Alteromonadaceae</taxon>
        <taxon>Alteromonas/Salinimonas group</taxon>
        <taxon>Alteromonas</taxon>
    </lineage>
</organism>
<reference evidence="3" key="2">
    <citation type="submission" date="2020-09" db="EMBL/GenBank/DDBJ databases">
        <authorList>
            <person name="Sun Q."/>
            <person name="Kim S."/>
        </authorList>
    </citation>
    <scope>NUCLEOTIDE SEQUENCE</scope>
    <source>
        <strain evidence="3">KCTC 22164</strain>
    </source>
</reference>
<dbReference type="PIRSF" id="PIRSF011396">
    <property type="entry name" value="Trp_halogenase"/>
    <property type="match status" value="1"/>
</dbReference>
<keyword evidence="2" id="KW-0274">FAD</keyword>
<evidence type="ECO:0000256" key="2">
    <source>
        <dbReference type="PIRSR" id="PIRSR011396-2"/>
    </source>
</evidence>
<evidence type="ECO:0000313" key="4">
    <source>
        <dbReference type="Proteomes" id="UP000631300"/>
    </source>
</evidence>
<evidence type="ECO:0000313" key="3">
    <source>
        <dbReference type="EMBL" id="GGW81067.1"/>
    </source>
</evidence>
<dbReference type="InterPro" id="IPR006905">
    <property type="entry name" value="Flavin_halogenase"/>
</dbReference>
<dbReference type="PANTHER" id="PTHR43747">
    <property type="entry name" value="FAD-BINDING PROTEIN"/>
    <property type="match status" value="1"/>
</dbReference>
<dbReference type="GO" id="GO:0000166">
    <property type="term" value="F:nucleotide binding"/>
    <property type="evidence" value="ECO:0007669"/>
    <property type="project" value="UniProtKB-KW"/>
</dbReference>
<dbReference type="SUPFAM" id="SSF51905">
    <property type="entry name" value="FAD/NAD(P)-binding domain"/>
    <property type="match status" value="1"/>
</dbReference>
<feature type="binding site" evidence="2">
    <location>
        <position position="339"/>
    </location>
    <ligand>
        <name>FAD</name>
        <dbReference type="ChEBI" id="CHEBI:57692"/>
    </ligand>
</feature>
<feature type="binding site" evidence="2">
    <location>
        <position position="188"/>
    </location>
    <ligand>
        <name>FAD</name>
        <dbReference type="ChEBI" id="CHEBI:57692"/>
    </ligand>
</feature>
<comment type="caution">
    <text evidence="3">The sequence shown here is derived from an EMBL/GenBank/DDBJ whole genome shotgun (WGS) entry which is preliminary data.</text>
</comment>
<dbReference type="Pfam" id="PF04820">
    <property type="entry name" value="Trp_halogenase"/>
    <property type="match status" value="1"/>
</dbReference>
<keyword evidence="2" id="KW-0547">Nucleotide-binding</keyword>
<feature type="binding site" evidence="2">
    <location>
        <begin position="13"/>
        <end position="16"/>
    </location>
    <ligand>
        <name>FAD</name>
        <dbReference type="ChEBI" id="CHEBI:57692"/>
    </ligand>
</feature>
<keyword evidence="2" id="KW-0285">Flavoprotein</keyword>
<name>A0A918JHF7_9ALTE</name>
<dbReference type="GO" id="GO:0004497">
    <property type="term" value="F:monooxygenase activity"/>
    <property type="evidence" value="ECO:0007669"/>
    <property type="project" value="InterPro"/>
</dbReference>